<gene>
    <name evidence="5" type="ORF">CKF48_11925</name>
</gene>
<feature type="domain" description="Beta-ketoacyl-[acyl-carrier-protein] synthase III N-terminal" evidence="4">
    <location>
        <begin position="126"/>
        <end position="199"/>
    </location>
</feature>
<dbReference type="Proteomes" id="UP000215137">
    <property type="component" value="Chromosome"/>
</dbReference>
<evidence type="ECO:0000256" key="1">
    <source>
        <dbReference type="ARBA" id="ARBA00022679"/>
    </source>
</evidence>
<proteinExistence type="predicted"/>
<name>A0A248TIC7_9BACI</name>
<dbReference type="Pfam" id="PF08541">
    <property type="entry name" value="ACP_syn_III_C"/>
    <property type="match status" value="1"/>
</dbReference>
<dbReference type="AlphaFoldDB" id="A0A248TIC7"/>
<dbReference type="RefSeq" id="WP_095371522.1">
    <property type="nucleotide sequence ID" value="NZ_CP022983.1"/>
</dbReference>
<accession>A0A248TIC7</accession>
<evidence type="ECO:0000259" key="3">
    <source>
        <dbReference type="Pfam" id="PF08541"/>
    </source>
</evidence>
<dbReference type="InterPro" id="IPR016039">
    <property type="entry name" value="Thiolase-like"/>
</dbReference>
<evidence type="ECO:0000259" key="4">
    <source>
        <dbReference type="Pfam" id="PF08545"/>
    </source>
</evidence>
<evidence type="ECO:0000256" key="2">
    <source>
        <dbReference type="ARBA" id="ARBA00023315"/>
    </source>
</evidence>
<dbReference type="InterPro" id="IPR013747">
    <property type="entry name" value="ACP_syn_III_C"/>
</dbReference>
<dbReference type="Pfam" id="PF08545">
    <property type="entry name" value="ACP_syn_III"/>
    <property type="match status" value="1"/>
</dbReference>
<dbReference type="GO" id="GO:0004315">
    <property type="term" value="F:3-oxoacyl-[acyl-carrier-protein] synthase activity"/>
    <property type="evidence" value="ECO:0007669"/>
    <property type="project" value="InterPro"/>
</dbReference>
<dbReference type="GO" id="GO:0006633">
    <property type="term" value="P:fatty acid biosynthetic process"/>
    <property type="evidence" value="ECO:0007669"/>
    <property type="project" value="InterPro"/>
</dbReference>
<sequence length="346" mass="37760">MEALLTEKILNQTGLEIPVNIQGIGFRVPGKIVKNEDLVKELDTSDQWIQDKTGIKERRYLEDEYVTSDLCASAAAEALLDADIQAEEIDAIIVTTTSPDQALPSTAMIIKEKIGAEKAIPIDLTQSGCAGGIYAMYVGTHLLQNSNVKNVLVIGCEILSRISDPKDRTTRVFFGDAAGAMVLQKTREGEGILSFHLDSELNYAVQIPGGGTVPLGENEDYRTSQFVKMNGREVWNTATRVVPTSIREAILSAGLTIGDIDHFLVHQANLNIVKEVMHDLNVPLEKTTITVQEYANTGSATLYSVLYKALKDGKVKEDDTIVLSAIGAGFLWGSICLKYTKNEKRG</sequence>
<protein>
    <submittedName>
        <fullName evidence="5">3-oxoacyl-ACP synthase</fullName>
    </submittedName>
</protein>
<keyword evidence="6" id="KW-1185">Reference proteome</keyword>
<keyword evidence="1" id="KW-0808">Transferase</keyword>
<reference evidence="5 6" key="1">
    <citation type="submission" date="2017-08" db="EMBL/GenBank/DDBJ databases">
        <title>Complete Genome Sequence of Bacillus kochii Oregon-R-modENCODE STRAIN BDGP4, isolated from Drosophila melanogaster gut.</title>
        <authorList>
            <person name="Wan K.H."/>
            <person name="Yu C."/>
            <person name="Park S."/>
            <person name="Hammonds A.S."/>
            <person name="Booth B.W."/>
            <person name="Celniker S.E."/>
        </authorList>
    </citation>
    <scope>NUCLEOTIDE SEQUENCE [LARGE SCALE GENOMIC DNA]</scope>
    <source>
        <strain evidence="5 6">BDGP4</strain>
    </source>
</reference>
<feature type="domain" description="Beta-ketoacyl-[acyl-carrier-protein] synthase III C-terminal" evidence="3">
    <location>
        <begin position="253"/>
        <end position="339"/>
    </location>
</feature>
<dbReference type="CDD" id="cd00830">
    <property type="entry name" value="KAS_III"/>
    <property type="match status" value="1"/>
</dbReference>
<dbReference type="NCBIfam" id="NF006829">
    <property type="entry name" value="PRK09352.1"/>
    <property type="match status" value="1"/>
</dbReference>
<organism evidence="5 6">
    <name type="scientific">Cytobacillus kochii</name>
    <dbReference type="NCBI Taxonomy" id="859143"/>
    <lineage>
        <taxon>Bacteria</taxon>
        <taxon>Bacillati</taxon>
        <taxon>Bacillota</taxon>
        <taxon>Bacilli</taxon>
        <taxon>Bacillales</taxon>
        <taxon>Bacillaceae</taxon>
        <taxon>Cytobacillus</taxon>
    </lineage>
</organism>
<dbReference type="EMBL" id="CP022983">
    <property type="protein sequence ID" value="ASV67953.1"/>
    <property type="molecule type" value="Genomic_DNA"/>
</dbReference>
<evidence type="ECO:0000313" key="5">
    <source>
        <dbReference type="EMBL" id="ASV67953.1"/>
    </source>
</evidence>
<keyword evidence="2" id="KW-0012">Acyltransferase</keyword>
<dbReference type="InterPro" id="IPR013751">
    <property type="entry name" value="ACP_syn_III_N"/>
</dbReference>
<dbReference type="SUPFAM" id="SSF53901">
    <property type="entry name" value="Thiolase-like"/>
    <property type="match status" value="1"/>
</dbReference>
<dbReference type="GO" id="GO:0044550">
    <property type="term" value="P:secondary metabolite biosynthetic process"/>
    <property type="evidence" value="ECO:0007669"/>
    <property type="project" value="TreeGrafter"/>
</dbReference>
<dbReference type="OrthoDB" id="9815506at2"/>
<dbReference type="KEGG" id="bko:CKF48_11925"/>
<dbReference type="PANTHER" id="PTHR34069">
    <property type="entry name" value="3-OXOACYL-[ACYL-CARRIER-PROTEIN] SYNTHASE 3"/>
    <property type="match status" value="1"/>
</dbReference>
<evidence type="ECO:0000313" key="6">
    <source>
        <dbReference type="Proteomes" id="UP000215137"/>
    </source>
</evidence>
<dbReference type="PANTHER" id="PTHR34069:SF2">
    <property type="entry name" value="BETA-KETOACYL-[ACYL-CARRIER-PROTEIN] SYNTHASE III"/>
    <property type="match status" value="1"/>
</dbReference>
<dbReference type="Gene3D" id="3.40.47.10">
    <property type="match status" value="1"/>
</dbReference>